<dbReference type="GO" id="GO:0046872">
    <property type="term" value="F:metal ion binding"/>
    <property type="evidence" value="ECO:0007669"/>
    <property type="project" value="UniProtKB-KW"/>
</dbReference>
<evidence type="ECO:0000313" key="5">
    <source>
        <dbReference type="EMBL" id="KXA98478.1"/>
    </source>
</evidence>
<gene>
    <name evidence="5" type="ORF">AKJ39_01965</name>
</gene>
<sequence length="226" mass="24841">MPIVKMGIRKMNIGIIALGSHEENHGAALPPDTDAQIAEYIAEKTAAQTDMEFLGVLKSAYEFPEINTGNHDSLDQVIADLKNQLRKAEKQGFEGILLVNAHGGNQELSDHLGDIARETDLVIKMDSTVCKIEGPHAGTGELSIGSVLGITDETKVTDHLNSEKYPEVGFVGFDKAREKYEWAEEHANEIIENGVKIDPQLGEKLLKISIENSVEKIRDLKSEIQL</sequence>
<evidence type="ECO:0000256" key="1">
    <source>
        <dbReference type="ARBA" id="ARBA00001947"/>
    </source>
</evidence>
<evidence type="ECO:0000313" key="6">
    <source>
        <dbReference type="Proteomes" id="UP000070257"/>
    </source>
</evidence>
<proteinExistence type="predicted"/>
<evidence type="ECO:0008006" key="7">
    <source>
        <dbReference type="Google" id="ProtNLM"/>
    </source>
</evidence>
<evidence type="ECO:0000256" key="2">
    <source>
        <dbReference type="ARBA" id="ARBA00022723"/>
    </source>
</evidence>
<comment type="cofactor">
    <cofactor evidence="1">
        <name>Zn(2+)</name>
        <dbReference type="ChEBI" id="CHEBI:29105"/>
    </cofactor>
</comment>
<keyword evidence="6" id="KW-1185">Reference proteome</keyword>
<dbReference type="InterPro" id="IPR003785">
    <property type="entry name" value="Creatininase/forma_Hydrolase"/>
</dbReference>
<protein>
    <recommendedName>
        <fullName evidence="7">2-amino-5-formylamino-6-ribosylaminopyrimidin-4(3H)-one 5'-monophosphate deformylase</fullName>
    </recommendedName>
</protein>
<dbReference type="PANTHER" id="PTHR35005">
    <property type="entry name" value="3-DEHYDRO-SCYLLO-INOSOSE HYDROLASE"/>
    <property type="match status" value="1"/>
</dbReference>
<evidence type="ECO:0000256" key="3">
    <source>
        <dbReference type="ARBA" id="ARBA00022801"/>
    </source>
</evidence>
<dbReference type="AlphaFoldDB" id="A0A656YYN7"/>
<dbReference type="Gene3D" id="3.40.50.10310">
    <property type="entry name" value="Creatininase"/>
    <property type="match status" value="1"/>
</dbReference>
<keyword evidence="2" id="KW-0479">Metal-binding</keyword>
<keyword evidence="3" id="KW-0378">Hydrolase</keyword>
<comment type="caution">
    <text evidence="5">The sequence shown here is derived from an EMBL/GenBank/DDBJ whole genome shotgun (WGS) entry which is preliminary data.</text>
</comment>
<accession>A0A656YYN7</accession>
<dbReference type="InterPro" id="IPR024087">
    <property type="entry name" value="Creatininase-like_sf"/>
</dbReference>
<dbReference type="GO" id="GO:0009231">
    <property type="term" value="P:riboflavin biosynthetic process"/>
    <property type="evidence" value="ECO:0007669"/>
    <property type="project" value="TreeGrafter"/>
</dbReference>
<dbReference type="PANTHER" id="PTHR35005:SF1">
    <property type="entry name" value="2-AMINO-5-FORMYLAMINO-6-RIBOSYLAMINOPYRIMIDIN-4(3H)-ONE 5'-MONOPHOSPHATE DEFORMYLASE"/>
    <property type="match status" value="1"/>
</dbReference>
<dbReference type="SUPFAM" id="SSF102215">
    <property type="entry name" value="Creatininase"/>
    <property type="match status" value="1"/>
</dbReference>
<dbReference type="Proteomes" id="UP000070257">
    <property type="component" value="Unassembled WGS sequence"/>
</dbReference>
<keyword evidence="4" id="KW-0862">Zinc</keyword>
<dbReference type="GO" id="GO:0016811">
    <property type="term" value="F:hydrolase activity, acting on carbon-nitrogen (but not peptide) bonds, in linear amides"/>
    <property type="evidence" value="ECO:0007669"/>
    <property type="project" value="TreeGrafter"/>
</dbReference>
<dbReference type="NCBIfam" id="NF033501">
    <property type="entry name" value="ArfB_arch_rifla"/>
    <property type="match status" value="1"/>
</dbReference>
<reference evidence="5 6" key="1">
    <citation type="journal article" date="2016" name="Sci. Rep.">
        <title>Metabolic traits of an uncultured archaeal lineage -MSBL1- from brine pools of the Red Sea.</title>
        <authorList>
            <person name="Mwirichia R."/>
            <person name="Alam I."/>
            <person name="Rashid M."/>
            <person name="Vinu M."/>
            <person name="Ba-Alawi W."/>
            <person name="Anthony Kamau A."/>
            <person name="Kamanda Ngugi D."/>
            <person name="Goker M."/>
            <person name="Klenk H.P."/>
            <person name="Bajic V."/>
            <person name="Stingl U."/>
        </authorList>
    </citation>
    <scope>NUCLEOTIDE SEQUENCE [LARGE SCALE GENOMIC DNA]</scope>
    <source>
        <strain evidence="5">SCGC-AAA259J03</strain>
    </source>
</reference>
<evidence type="ECO:0000256" key="4">
    <source>
        <dbReference type="ARBA" id="ARBA00022833"/>
    </source>
</evidence>
<dbReference type="Pfam" id="PF02633">
    <property type="entry name" value="Creatininase"/>
    <property type="match status" value="1"/>
</dbReference>
<name>A0A656YYN7_9EURY</name>
<dbReference type="EMBL" id="LHXT01000020">
    <property type="protein sequence ID" value="KXA98478.1"/>
    <property type="molecule type" value="Genomic_DNA"/>
</dbReference>
<organism evidence="5 6">
    <name type="scientific">candidate division MSBL1 archaeon SCGC-AAA259J03</name>
    <dbReference type="NCBI Taxonomy" id="1698269"/>
    <lineage>
        <taxon>Archaea</taxon>
        <taxon>Methanobacteriati</taxon>
        <taxon>Methanobacteriota</taxon>
        <taxon>candidate division MSBL1</taxon>
    </lineage>
</organism>